<dbReference type="InterPro" id="IPR051910">
    <property type="entry name" value="ComF/GntX_DNA_util-trans"/>
</dbReference>
<evidence type="ECO:0000313" key="3">
    <source>
        <dbReference type="EMBL" id="PIR87387.1"/>
    </source>
</evidence>
<sequence length="237" mass="26099">MFNARHVWETFLNILFPAICLACNQTLPGATRGRHLCSLCVAGITIATAACCLQCDSRLPANKKHCHPKIPLILSAATRYEDAGIQKLIWRLKYQKTRIAAIPLAGLMIAHLEATALPVKQYVIIPVPLHPSRRRERGFNQAELIAKIISAYYNRPLISTGLIRTRPTDYQAHLHGQYARLKNVADAFAARDRHLIRGKNIILVDDVATTGATLHAAARKLKDAGAHKIIGLVAAKA</sequence>
<name>A0A2H0ULV8_9BACT</name>
<comment type="similarity">
    <text evidence="1">Belongs to the ComF/GntX family.</text>
</comment>
<dbReference type="SUPFAM" id="SSF53271">
    <property type="entry name" value="PRTase-like"/>
    <property type="match status" value="1"/>
</dbReference>
<feature type="domain" description="Phosphoribosyltransferase" evidence="2">
    <location>
        <begin position="117"/>
        <end position="230"/>
    </location>
</feature>
<evidence type="ECO:0000256" key="1">
    <source>
        <dbReference type="ARBA" id="ARBA00008007"/>
    </source>
</evidence>
<dbReference type="InterPro" id="IPR029057">
    <property type="entry name" value="PRTase-like"/>
</dbReference>
<accession>A0A2H0ULV8</accession>
<evidence type="ECO:0000313" key="4">
    <source>
        <dbReference type="Proteomes" id="UP000229526"/>
    </source>
</evidence>
<evidence type="ECO:0000259" key="2">
    <source>
        <dbReference type="Pfam" id="PF00156"/>
    </source>
</evidence>
<proteinExistence type="inferred from homology"/>
<dbReference type="Pfam" id="PF00156">
    <property type="entry name" value="Pribosyltran"/>
    <property type="match status" value="1"/>
</dbReference>
<protein>
    <recommendedName>
        <fullName evidence="2">Phosphoribosyltransferase domain-containing protein</fullName>
    </recommendedName>
</protein>
<dbReference type="Proteomes" id="UP000229526">
    <property type="component" value="Unassembled WGS sequence"/>
</dbReference>
<organism evidence="3 4">
    <name type="scientific">Candidatus Harrisonbacteria bacterium CG10_big_fil_rev_8_21_14_0_10_49_15</name>
    <dbReference type="NCBI Taxonomy" id="1974587"/>
    <lineage>
        <taxon>Bacteria</taxon>
        <taxon>Candidatus Harrisoniibacteriota</taxon>
    </lineage>
</organism>
<dbReference type="PANTHER" id="PTHR47505:SF1">
    <property type="entry name" value="DNA UTILIZATION PROTEIN YHGH"/>
    <property type="match status" value="1"/>
</dbReference>
<dbReference type="PANTHER" id="PTHR47505">
    <property type="entry name" value="DNA UTILIZATION PROTEIN YHGH"/>
    <property type="match status" value="1"/>
</dbReference>
<dbReference type="InterPro" id="IPR000836">
    <property type="entry name" value="PRTase_dom"/>
</dbReference>
<gene>
    <name evidence="3" type="ORF">COU11_00690</name>
</gene>
<dbReference type="CDD" id="cd06223">
    <property type="entry name" value="PRTases_typeI"/>
    <property type="match status" value="1"/>
</dbReference>
<reference evidence="4" key="1">
    <citation type="submission" date="2017-09" db="EMBL/GenBank/DDBJ databases">
        <title>Depth-based differentiation of microbial function through sediment-hosted aquifers and enrichment of novel symbionts in the deep terrestrial subsurface.</title>
        <authorList>
            <person name="Probst A.J."/>
            <person name="Ladd B."/>
            <person name="Jarett J.K."/>
            <person name="Geller-Mcgrath D.E."/>
            <person name="Sieber C.M.K."/>
            <person name="Emerson J.B."/>
            <person name="Anantharaman K."/>
            <person name="Thomas B.C."/>
            <person name="Malmstrom R."/>
            <person name="Stieglmeier M."/>
            <person name="Klingl A."/>
            <person name="Woyke T."/>
            <person name="Ryan C.M."/>
            <person name="Banfield J.F."/>
        </authorList>
    </citation>
    <scope>NUCLEOTIDE SEQUENCE [LARGE SCALE GENOMIC DNA]</scope>
</reference>
<dbReference type="EMBL" id="PFBD01000005">
    <property type="protein sequence ID" value="PIR87387.1"/>
    <property type="molecule type" value="Genomic_DNA"/>
</dbReference>
<comment type="caution">
    <text evidence="3">The sequence shown here is derived from an EMBL/GenBank/DDBJ whole genome shotgun (WGS) entry which is preliminary data.</text>
</comment>
<dbReference type="AlphaFoldDB" id="A0A2H0ULV8"/>
<dbReference type="Gene3D" id="3.40.50.2020">
    <property type="match status" value="1"/>
</dbReference>